<dbReference type="PANTHER" id="PTHR35981">
    <property type="entry name" value="ION TRANSPORT PEPTIDE, ISOFORM C"/>
    <property type="match status" value="1"/>
</dbReference>
<dbReference type="GO" id="GO:0005184">
    <property type="term" value="F:neuropeptide hormone activity"/>
    <property type="evidence" value="ECO:0007669"/>
    <property type="project" value="InterPro"/>
</dbReference>
<accession>A0AA39C3Z9</accession>
<dbReference type="SUPFAM" id="SSF81778">
    <property type="entry name" value="Crustacean CHH/MIH/GIH neurohormone"/>
    <property type="match status" value="1"/>
</dbReference>
<dbReference type="InterPro" id="IPR018251">
    <property type="entry name" value="Crust_neurhormone_CS"/>
</dbReference>
<evidence type="ECO:0000256" key="4">
    <source>
        <dbReference type="ARBA" id="ARBA00022702"/>
    </source>
</evidence>
<keyword evidence="5" id="KW-1015">Disulfide bond</keyword>
<dbReference type="InterPro" id="IPR035957">
    <property type="entry name" value="Crust_neurohorm_sf"/>
</dbReference>
<dbReference type="GO" id="GO:0005576">
    <property type="term" value="C:extracellular region"/>
    <property type="evidence" value="ECO:0007669"/>
    <property type="project" value="UniProtKB-SubCell"/>
</dbReference>
<dbReference type="AlphaFoldDB" id="A0AA39C3Z9"/>
<keyword evidence="6" id="KW-0732">Signal</keyword>
<dbReference type="InterPro" id="IPR031098">
    <property type="entry name" value="Crust_neurohorm"/>
</dbReference>
<comment type="caution">
    <text evidence="7">The sequence shown here is derived from an EMBL/GenBank/DDBJ whole genome shotgun (WGS) entry which is preliminary data.</text>
</comment>
<dbReference type="Gene3D" id="1.10.2010.10">
    <property type="entry name" value="Crustacean CHH/MIH/GIH neurohormone"/>
    <property type="match status" value="1"/>
</dbReference>
<feature type="signal peptide" evidence="6">
    <location>
        <begin position="1"/>
        <end position="24"/>
    </location>
</feature>
<dbReference type="GO" id="GO:0007623">
    <property type="term" value="P:circadian rhythm"/>
    <property type="evidence" value="ECO:0007669"/>
    <property type="project" value="TreeGrafter"/>
</dbReference>
<dbReference type="PRINTS" id="PR00550">
    <property type="entry name" value="HYPRGLYCEMIC"/>
</dbReference>
<evidence type="ECO:0000256" key="3">
    <source>
        <dbReference type="ARBA" id="ARBA00022525"/>
    </source>
</evidence>
<evidence type="ECO:0000256" key="6">
    <source>
        <dbReference type="SAM" id="SignalP"/>
    </source>
</evidence>
<name>A0AA39C3Z9_MICHY</name>
<dbReference type="Proteomes" id="UP001168972">
    <property type="component" value="Unassembled WGS sequence"/>
</dbReference>
<evidence type="ECO:0000313" key="8">
    <source>
        <dbReference type="Proteomes" id="UP001168972"/>
    </source>
</evidence>
<proteinExistence type="inferred from homology"/>
<evidence type="ECO:0000313" key="7">
    <source>
        <dbReference type="EMBL" id="KAK0156995.1"/>
    </source>
</evidence>
<comment type="similarity">
    <text evidence="2">Belongs to the arthropod CHH/MIH/GIH/VIH hormone family.</text>
</comment>
<reference evidence="7" key="1">
    <citation type="journal article" date="2023" name="bioRxiv">
        <title>Scaffold-level genome assemblies of two parasitoid biocontrol wasps reveal the parthenogenesis mechanism and an associated novel virus.</title>
        <authorList>
            <person name="Inwood S."/>
            <person name="Skelly J."/>
            <person name="Guhlin J."/>
            <person name="Harrop T."/>
            <person name="Goldson S."/>
            <person name="Dearden P."/>
        </authorList>
    </citation>
    <scope>NUCLEOTIDE SEQUENCE</scope>
    <source>
        <strain evidence="7">Lincoln</strain>
        <tissue evidence="7">Whole body</tissue>
    </source>
</reference>
<comment type="subcellular location">
    <subcellularLocation>
        <location evidence="1">Secreted</location>
    </subcellularLocation>
</comment>
<reference evidence="7" key="2">
    <citation type="submission" date="2023-03" db="EMBL/GenBank/DDBJ databases">
        <authorList>
            <person name="Inwood S.N."/>
            <person name="Skelly J.G."/>
            <person name="Guhlin J."/>
            <person name="Harrop T.W.R."/>
            <person name="Goldson S.G."/>
            <person name="Dearden P.K."/>
        </authorList>
    </citation>
    <scope>NUCLEOTIDE SEQUENCE</scope>
    <source>
        <strain evidence="7">Lincoln</strain>
        <tissue evidence="7">Whole body</tissue>
    </source>
</reference>
<protein>
    <submittedName>
        <fullName evidence="7">Uncharacterized protein</fullName>
    </submittedName>
</protein>
<dbReference type="PROSITE" id="PS01250">
    <property type="entry name" value="CHH_MIH_GIH"/>
    <property type="match status" value="1"/>
</dbReference>
<organism evidence="7 8">
    <name type="scientific">Microctonus hyperodae</name>
    <name type="common">Parasitoid wasp</name>
    <dbReference type="NCBI Taxonomy" id="165561"/>
    <lineage>
        <taxon>Eukaryota</taxon>
        <taxon>Metazoa</taxon>
        <taxon>Ecdysozoa</taxon>
        <taxon>Arthropoda</taxon>
        <taxon>Hexapoda</taxon>
        <taxon>Insecta</taxon>
        <taxon>Pterygota</taxon>
        <taxon>Neoptera</taxon>
        <taxon>Endopterygota</taxon>
        <taxon>Hymenoptera</taxon>
        <taxon>Apocrita</taxon>
        <taxon>Ichneumonoidea</taxon>
        <taxon>Braconidae</taxon>
        <taxon>Euphorinae</taxon>
        <taxon>Microctonus</taxon>
    </lineage>
</organism>
<keyword evidence="3" id="KW-0964">Secreted</keyword>
<keyword evidence="4" id="KW-0372">Hormone</keyword>
<keyword evidence="8" id="KW-1185">Reference proteome</keyword>
<gene>
    <name evidence="7" type="ORF">PV327_011470</name>
</gene>
<feature type="chain" id="PRO_5041381507" evidence="6">
    <location>
        <begin position="25"/>
        <end position="116"/>
    </location>
</feature>
<dbReference type="EMBL" id="JAQQBR010002569">
    <property type="protein sequence ID" value="KAK0156995.1"/>
    <property type="molecule type" value="Genomic_DNA"/>
</dbReference>
<evidence type="ECO:0000256" key="1">
    <source>
        <dbReference type="ARBA" id="ARBA00004613"/>
    </source>
</evidence>
<dbReference type="Pfam" id="PF01147">
    <property type="entry name" value="Crust_neurohorm"/>
    <property type="match status" value="1"/>
</dbReference>
<evidence type="ECO:0000256" key="5">
    <source>
        <dbReference type="ARBA" id="ARBA00023157"/>
    </source>
</evidence>
<dbReference type="PANTHER" id="PTHR35981:SF2">
    <property type="entry name" value="ION TRANSPORT PEPTIDE, ISOFORM C"/>
    <property type="match status" value="1"/>
</dbReference>
<dbReference type="InterPro" id="IPR001166">
    <property type="entry name" value="Hyperglycemic"/>
</dbReference>
<evidence type="ECO:0000256" key="2">
    <source>
        <dbReference type="ARBA" id="ARBA00005447"/>
    </source>
</evidence>
<sequence>MFLYKLCPLFILVLILSCLDNTNAAAVKRSLPPYFEYLDCPNFAGDYDVEQIQAVSRLDIVCLECYNLTHEPLVYSECRENCFNNTIFEGCAATLLINDEELEPLKKAVKTLHSYG</sequence>
<dbReference type="PROSITE" id="PS51257">
    <property type="entry name" value="PROKAR_LIPOPROTEIN"/>
    <property type="match status" value="1"/>
</dbReference>
<feature type="non-terminal residue" evidence="7">
    <location>
        <position position="1"/>
    </location>
</feature>